<evidence type="ECO:0000313" key="2">
    <source>
        <dbReference type="Proteomes" id="UP000217343"/>
    </source>
</evidence>
<dbReference type="OrthoDB" id="4846903at2"/>
<protein>
    <submittedName>
        <fullName evidence="1">Uncharacterized protein</fullName>
    </submittedName>
</protein>
<keyword evidence="2" id="KW-1185">Reference proteome</keyword>
<evidence type="ECO:0000313" key="1">
    <source>
        <dbReference type="EMBL" id="ATB44684.1"/>
    </source>
</evidence>
<dbReference type="KEGG" id="mmas:MYMAC_000255"/>
<accession>A0A250JLC3</accession>
<dbReference type="RefSeq" id="WP_095956733.1">
    <property type="nucleotide sequence ID" value="NZ_CP022203.1"/>
</dbReference>
<sequence length="631" mass="69552">MPPSQVEFIQYHQPALESGVYRIRVEQDVSTTSGKIPKTTYSREAAFAVVGERFTPLAAQDVAAVFPAEGSLGDHLNVLPHISFTRSTLPWERTADTHSRDAPWLVLLLLRDSDFASADEVPKLQTLTLGQLQGTPRFPKLELEPGQQDTDSVQVIDVKKRLLASLLPSKQGVKLLAHVRQPKDDQGHSVGPEVATLLCNRLPQNGGRSTAYLVSVEDRYARDGDGFDFQGAGDDEPIRLVCLKRWSFSCVGEQQSFTALLKHLDRTGGGTLRLPDSPSADANALLATGQVPLPHLMREGDRTVSWYHGPFRPGAPTDALTLPVHGADALVRYSRETGMFDTAYAAAWELGRMLTLRNTSVSLALFNWKRSRSQHQIQQAQAAQARHLPRLAKRVSTDMPGAVQTWFDGLARLEGIPFDYLVPDERMLPVESIRFFRVDPLWVQCLQDGAFSIGRVTDAHLEQDADNPAATPEKPLSGLLLRSAVVSGWQGLRVDAFSSVVDDIGADGPADKALTMLRMERLSPNVLLCLFDGVAETVDIHLKPETLHFGVDVPDQTPADSYKHLRSLSTGEELTDTLRVPWQAAELGVLDIQTLARAFQQKLGASTFTSAQFALEMMEGVQRVRFTCQTR</sequence>
<reference evidence="1 2" key="1">
    <citation type="submission" date="2017-06" db="EMBL/GenBank/DDBJ databases">
        <title>Sequencing and comparative analysis of myxobacterial genomes.</title>
        <authorList>
            <person name="Rupp O."/>
            <person name="Goesmann A."/>
            <person name="Sogaard-Andersen L."/>
        </authorList>
    </citation>
    <scope>NUCLEOTIDE SEQUENCE [LARGE SCALE GENOMIC DNA]</scope>
    <source>
        <strain evidence="1 2">DSM 14697</strain>
    </source>
</reference>
<dbReference type="Proteomes" id="UP000217343">
    <property type="component" value="Chromosome"/>
</dbReference>
<proteinExistence type="predicted"/>
<dbReference type="AlphaFoldDB" id="A0A250JLC3"/>
<name>A0A250JLC3_9BACT</name>
<dbReference type="EMBL" id="CP022203">
    <property type="protein sequence ID" value="ATB44684.1"/>
    <property type="molecule type" value="Genomic_DNA"/>
</dbReference>
<gene>
    <name evidence="1" type="ORF">MYMAC_000255</name>
</gene>
<organism evidence="1 2">
    <name type="scientific">Corallococcus macrosporus DSM 14697</name>
    <dbReference type="NCBI Taxonomy" id="1189310"/>
    <lineage>
        <taxon>Bacteria</taxon>
        <taxon>Pseudomonadati</taxon>
        <taxon>Myxococcota</taxon>
        <taxon>Myxococcia</taxon>
        <taxon>Myxococcales</taxon>
        <taxon>Cystobacterineae</taxon>
        <taxon>Myxococcaceae</taxon>
        <taxon>Corallococcus</taxon>
    </lineage>
</organism>